<evidence type="ECO:0000259" key="9">
    <source>
        <dbReference type="PROSITE" id="PS50011"/>
    </source>
</evidence>
<dbReference type="PROSITE" id="PS00108">
    <property type="entry name" value="PROTEIN_KINASE_ST"/>
    <property type="match status" value="1"/>
</dbReference>
<keyword evidence="6" id="KW-0611">Plant defense</keyword>
<dbReference type="GO" id="GO:0006952">
    <property type="term" value="P:defense response"/>
    <property type="evidence" value="ECO:0007669"/>
    <property type="project" value="UniProtKB-KW"/>
</dbReference>
<keyword evidence="5 10" id="KW-0418">Kinase</keyword>
<keyword evidence="2" id="KW-0723">Serine/threonine-protein kinase</keyword>
<gene>
    <name evidence="10" type="ORF">QJS10_CPA09g00105</name>
</gene>
<reference evidence="10" key="1">
    <citation type="journal article" date="2023" name="Nat. Commun.">
        <title>Diploid and tetraploid genomes of Acorus and the evolution of monocots.</title>
        <authorList>
            <person name="Ma L."/>
            <person name="Liu K.W."/>
            <person name="Li Z."/>
            <person name="Hsiao Y.Y."/>
            <person name="Qi Y."/>
            <person name="Fu T."/>
            <person name="Tang G.D."/>
            <person name="Zhang D."/>
            <person name="Sun W.H."/>
            <person name="Liu D.K."/>
            <person name="Li Y."/>
            <person name="Chen G.Z."/>
            <person name="Liu X.D."/>
            <person name="Liao X.Y."/>
            <person name="Jiang Y.T."/>
            <person name="Yu X."/>
            <person name="Hao Y."/>
            <person name="Huang J."/>
            <person name="Zhao X.W."/>
            <person name="Ke S."/>
            <person name="Chen Y.Y."/>
            <person name="Wu W.L."/>
            <person name="Hsu J.L."/>
            <person name="Lin Y.F."/>
            <person name="Huang M.D."/>
            <person name="Li C.Y."/>
            <person name="Huang L."/>
            <person name="Wang Z.W."/>
            <person name="Zhao X."/>
            <person name="Zhong W.Y."/>
            <person name="Peng D.H."/>
            <person name="Ahmad S."/>
            <person name="Lan S."/>
            <person name="Zhang J.S."/>
            <person name="Tsai W.C."/>
            <person name="Van de Peer Y."/>
            <person name="Liu Z.J."/>
        </authorList>
    </citation>
    <scope>NUCLEOTIDE SEQUENCE</scope>
    <source>
        <strain evidence="10">CP</strain>
    </source>
</reference>
<evidence type="ECO:0000256" key="1">
    <source>
        <dbReference type="ARBA" id="ARBA00012513"/>
    </source>
</evidence>
<dbReference type="InterPro" id="IPR011009">
    <property type="entry name" value="Kinase-like_dom_sf"/>
</dbReference>
<evidence type="ECO:0000256" key="6">
    <source>
        <dbReference type="ARBA" id="ARBA00022821"/>
    </source>
</evidence>
<keyword evidence="10" id="KW-0675">Receptor</keyword>
<dbReference type="PANTHER" id="PTHR45621">
    <property type="entry name" value="OS01G0588500 PROTEIN-RELATED"/>
    <property type="match status" value="1"/>
</dbReference>
<accession>A0AAV9E3G1</accession>
<dbReference type="Gene3D" id="1.10.510.10">
    <property type="entry name" value="Transferase(Phosphotransferase) domain 1"/>
    <property type="match status" value="1"/>
</dbReference>
<evidence type="ECO:0000313" key="11">
    <source>
        <dbReference type="Proteomes" id="UP001180020"/>
    </source>
</evidence>
<keyword evidence="3" id="KW-0808">Transferase</keyword>
<dbReference type="InterPro" id="IPR008271">
    <property type="entry name" value="Ser/Thr_kinase_AS"/>
</dbReference>
<dbReference type="CDD" id="cd14066">
    <property type="entry name" value="STKc_IRAK"/>
    <property type="match status" value="1"/>
</dbReference>
<evidence type="ECO:0000256" key="4">
    <source>
        <dbReference type="ARBA" id="ARBA00022741"/>
    </source>
</evidence>
<dbReference type="Gene3D" id="3.30.200.20">
    <property type="entry name" value="Phosphorylase Kinase, domain 1"/>
    <property type="match status" value="1"/>
</dbReference>
<sequence>MKVSKKFSWRYLIPGCGRIKETPTPQKEKQVTKTNSFLRISFSDITNSASTLSPEDLSMSLIGSNLCAFTLAELRSVTHNFSSSNFIGEGGFGPVYKGFVDEKLRSGLKAQPVAVKLLDLDGLQGHKEWLAEVFFLGQLSHPHLVKLIGYCYENQHRLLVYEFMTRGSLENHLFKKYFTSLPWMTRLKIAVGAAKGLQFLHETDKPVIYRDFKASNILLDSDYEAKLSDFGLAKDGPEGDDTHVTTRVMGTHGYAAPEYIMTGHLTARSDVYSFGVVLLELLTGRRSVDKTRPNREQNLVEWARSCLNDPRKLDRIMDPSMEGQYSAKGAQKAAAIAYQCLSHNPKSRPQMSTIVETLEPLLDLKDVPSGPFVFTVVAVENGEVENKKGVVKAAEEGKGEDGVKSEDVKERRRYEHHHHHHHHHRHRHRRHSTRSRFIRRLALTRSGSRRRTVWRESRLKRLYGKFRNCTFNFFFFLKCFWRETHSFGWV</sequence>
<keyword evidence="7" id="KW-0067">ATP-binding</keyword>
<dbReference type="InterPro" id="IPR001245">
    <property type="entry name" value="Ser-Thr/Tyr_kinase_cat_dom"/>
</dbReference>
<evidence type="ECO:0000256" key="7">
    <source>
        <dbReference type="ARBA" id="ARBA00022840"/>
    </source>
</evidence>
<dbReference type="InterPro" id="IPR000719">
    <property type="entry name" value="Prot_kinase_dom"/>
</dbReference>
<dbReference type="EMBL" id="JAUJYO010000009">
    <property type="protein sequence ID" value="KAK1307554.1"/>
    <property type="molecule type" value="Genomic_DNA"/>
</dbReference>
<protein>
    <recommendedName>
        <fullName evidence="1">non-specific serine/threonine protein kinase</fullName>
        <ecNumber evidence="1">2.7.11.1</ecNumber>
    </recommendedName>
</protein>
<dbReference type="SUPFAM" id="SSF56112">
    <property type="entry name" value="Protein kinase-like (PK-like)"/>
    <property type="match status" value="1"/>
</dbReference>
<evidence type="ECO:0000256" key="5">
    <source>
        <dbReference type="ARBA" id="ARBA00022777"/>
    </source>
</evidence>
<dbReference type="Pfam" id="PF07714">
    <property type="entry name" value="PK_Tyr_Ser-Thr"/>
    <property type="match status" value="1"/>
</dbReference>
<keyword evidence="11" id="KW-1185">Reference proteome</keyword>
<dbReference type="EC" id="2.7.11.1" evidence="1"/>
<feature type="compositionally biased region" description="Basic and acidic residues" evidence="8">
    <location>
        <begin position="394"/>
        <end position="413"/>
    </location>
</feature>
<organism evidence="10 11">
    <name type="scientific">Acorus calamus</name>
    <name type="common">Sweet flag</name>
    <dbReference type="NCBI Taxonomy" id="4465"/>
    <lineage>
        <taxon>Eukaryota</taxon>
        <taxon>Viridiplantae</taxon>
        <taxon>Streptophyta</taxon>
        <taxon>Embryophyta</taxon>
        <taxon>Tracheophyta</taxon>
        <taxon>Spermatophyta</taxon>
        <taxon>Magnoliopsida</taxon>
        <taxon>Liliopsida</taxon>
        <taxon>Acoraceae</taxon>
        <taxon>Acorus</taxon>
    </lineage>
</organism>
<dbReference type="FunFam" id="3.30.200.20:FF:000228">
    <property type="entry name" value="Serine/threonine-protein kinase BIK1"/>
    <property type="match status" value="1"/>
</dbReference>
<keyword evidence="4" id="KW-0547">Nucleotide-binding</keyword>
<evidence type="ECO:0000256" key="3">
    <source>
        <dbReference type="ARBA" id="ARBA00022679"/>
    </source>
</evidence>
<comment type="caution">
    <text evidence="10">The sequence shown here is derived from an EMBL/GenBank/DDBJ whole genome shotgun (WGS) entry which is preliminary data.</text>
</comment>
<proteinExistence type="predicted"/>
<dbReference type="Proteomes" id="UP001180020">
    <property type="component" value="Unassembled WGS sequence"/>
</dbReference>
<evidence type="ECO:0000313" key="10">
    <source>
        <dbReference type="EMBL" id="KAK1307554.1"/>
    </source>
</evidence>
<dbReference type="AlphaFoldDB" id="A0AAV9E3G1"/>
<feature type="compositionally biased region" description="Basic residues" evidence="8">
    <location>
        <begin position="414"/>
        <end position="433"/>
    </location>
</feature>
<feature type="region of interest" description="Disordered" evidence="8">
    <location>
        <begin position="394"/>
        <end position="433"/>
    </location>
</feature>
<dbReference type="PROSITE" id="PS50011">
    <property type="entry name" value="PROTEIN_KINASE_DOM"/>
    <property type="match status" value="1"/>
</dbReference>
<dbReference type="InterPro" id="IPR050823">
    <property type="entry name" value="Plant_Ser_Thr_Prot_Kinase"/>
</dbReference>
<dbReference type="GO" id="GO:0004674">
    <property type="term" value="F:protein serine/threonine kinase activity"/>
    <property type="evidence" value="ECO:0007669"/>
    <property type="project" value="UniProtKB-KW"/>
</dbReference>
<feature type="domain" description="Protein kinase" evidence="9">
    <location>
        <begin position="81"/>
        <end position="362"/>
    </location>
</feature>
<reference evidence="10" key="2">
    <citation type="submission" date="2023-06" db="EMBL/GenBank/DDBJ databases">
        <authorList>
            <person name="Ma L."/>
            <person name="Liu K.-W."/>
            <person name="Li Z."/>
            <person name="Hsiao Y.-Y."/>
            <person name="Qi Y."/>
            <person name="Fu T."/>
            <person name="Tang G."/>
            <person name="Zhang D."/>
            <person name="Sun W.-H."/>
            <person name="Liu D.-K."/>
            <person name="Li Y."/>
            <person name="Chen G.-Z."/>
            <person name="Liu X.-D."/>
            <person name="Liao X.-Y."/>
            <person name="Jiang Y.-T."/>
            <person name="Yu X."/>
            <person name="Hao Y."/>
            <person name="Huang J."/>
            <person name="Zhao X.-W."/>
            <person name="Ke S."/>
            <person name="Chen Y.-Y."/>
            <person name="Wu W.-L."/>
            <person name="Hsu J.-L."/>
            <person name="Lin Y.-F."/>
            <person name="Huang M.-D."/>
            <person name="Li C.-Y."/>
            <person name="Huang L."/>
            <person name="Wang Z.-W."/>
            <person name="Zhao X."/>
            <person name="Zhong W.-Y."/>
            <person name="Peng D.-H."/>
            <person name="Ahmad S."/>
            <person name="Lan S."/>
            <person name="Zhang J.-S."/>
            <person name="Tsai W.-C."/>
            <person name="Van De Peer Y."/>
            <person name="Liu Z.-J."/>
        </authorList>
    </citation>
    <scope>NUCLEOTIDE SEQUENCE</scope>
    <source>
        <strain evidence="10">CP</strain>
        <tissue evidence="10">Leaves</tissue>
    </source>
</reference>
<dbReference type="FunFam" id="1.10.510.10:FF:000258">
    <property type="entry name" value="Probable serine/threonine-protein kinase PBL8"/>
    <property type="match status" value="1"/>
</dbReference>
<evidence type="ECO:0000256" key="8">
    <source>
        <dbReference type="SAM" id="MobiDB-lite"/>
    </source>
</evidence>
<dbReference type="GO" id="GO:0005524">
    <property type="term" value="F:ATP binding"/>
    <property type="evidence" value="ECO:0007669"/>
    <property type="project" value="UniProtKB-KW"/>
</dbReference>
<name>A0AAV9E3G1_ACOCL</name>
<evidence type="ECO:0000256" key="2">
    <source>
        <dbReference type="ARBA" id="ARBA00022527"/>
    </source>
</evidence>